<proteinExistence type="predicted"/>
<accession>A0ABW6ICH1</accession>
<sequence>MSFLSLIFAIVILVSVYFWLTRSRRAGRSGYRPPRSATNKTGLQRQTQRELLRLTNGNRAVAQRLVDRVRDQNPGRSEQWCWEKAIYDLQRDRRA</sequence>
<protein>
    <recommendedName>
        <fullName evidence="4">HEAT repeat domain-containing protein</fullName>
    </recommendedName>
</protein>
<organism evidence="2 3">
    <name type="scientific">Almyronema epifaneia S1</name>
    <dbReference type="NCBI Taxonomy" id="2991925"/>
    <lineage>
        <taxon>Bacteria</taxon>
        <taxon>Bacillati</taxon>
        <taxon>Cyanobacteriota</taxon>
        <taxon>Cyanophyceae</taxon>
        <taxon>Nodosilineales</taxon>
        <taxon>Nodosilineaceae</taxon>
        <taxon>Almyronema</taxon>
        <taxon>Almyronema epifaneia</taxon>
    </lineage>
</organism>
<dbReference type="RefSeq" id="WP_377962361.1">
    <property type="nucleotide sequence ID" value="NZ_JBHZOL010000030.1"/>
</dbReference>
<keyword evidence="1" id="KW-0472">Membrane</keyword>
<comment type="caution">
    <text evidence="2">The sequence shown here is derived from an EMBL/GenBank/DDBJ whole genome shotgun (WGS) entry which is preliminary data.</text>
</comment>
<dbReference type="Proteomes" id="UP001600165">
    <property type="component" value="Unassembled WGS sequence"/>
</dbReference>
<name>A0ABW6ICH1_9CYAN</name>
<evidence type="ECO:0000313" key="3">
    <source>
        <dbReference type="Proteomes" id="UP001600165"/>
    </source>
</evidence>
<evidence type="ECO:0000313" key="2">
    <source>
        <dbReference type="EMBL" id="MFE4105567.1"/>
    </source>
</evidence>
<keyword evidence="3" id="KW-1185">Reference proteome</keyword>
<evidence type="ECO:0008006" key="4">
    <source>
        <dbReference type="Google" id="ProtNLM"/>
    </source>
</evidence>
<keyword evidence="1" id="KW-0812">Transmembrane</keyword>
<feature type="transmembrane region" description="Helical" evidence="1">
    <location>
        <begin position="6"/>
        <end position="22"/>
    </location>
</feature>
<evidence type="ECO:0000256" key="1">
    <source>
        <dbReference type="SAM" id="Phobius"/>
    </source>
</evidence>
<reference evidence="2 3" key="1">
    <citation type="submission" date="2024-10" db="EMBL/GenBank/DDBJ databases">
        <authorList>
            <person name="Ratan Roy A."/>
            <person name="Morales Sandoval P.H."/>
            <person name="De Los Santos Villalobos S."/>
            <person name="Chakraborty S."/>
            <person name="Mukherjee J."/>
        </authorList>
    </citation>
    <scope>NUCLEOTIDE SEQUENCE [LARGE SCALE GENOMIC DNA]</scope>
    <source>
        <strain evidence="2 3">S1</strain>
    </source>
</reference>
<keyword evidence="1" id="KW-1133">Transmembrane helix</keyword>
<dbReference type="EMBL" id="JBHZOL010000030">
    <property type="protein sequence ID" value="MFE4105567.1"/>
    <property type="molecule type" value="Genomic_DNA"/>
</dbReference>
<gene>
    <name evidence="2" type="ORF">ACFVKH_04710</name>
</gene>